<feature type="domain" description="DUF397" evidence="1">
    <location>
        <begin position="48"/>
        <end position="98"/>
    </location>
</feature>
<gene>
    <name evidence="2" type="ORF">V2K49_34350</name>
</gene>
<comment type="caution">
    <text evidence="2">The sequence shown here is derived from an EMBL/GenBank/DDBJ whole genome shotgun (WGS) entry which is preliminary data.</text>
</comment>
<evidence type="ECO:0000313" key="2">
    <source>
        <dbReference type="EMBL" id="MEE4588111.1"/>
    </source>
</evidence>
<organism evidence="2 3">
    <name type="scientific">Streptomyces antimycoticus</name>
    <dbReference type="NCBI Taxonomy" id="68175"/>
    <lineage>
        <taxon>Bacteria</taxon>
        <taxon>Bacillati</taxon>
        <taxon>Actinomycetota</taxon>
        <taxon>Actinomycetes</taxon>
        <taxon>Kitasatosporales</taxon>
        <taxon>Streptomycetaceae</taxon>
        <taxon>Streptomyces</taxon>
        <taxon>Streptomyces violaceusniger group</taxon>
    </lineage>
</organism>
<name>A0ABD5JK33_9ACTN</name>
<dbReference type="EMBL" id="JAZBJQ010000030">
    <property type="protein sequence ID" value="MEE4588111.1"/>
    <property type="molecule type" value="Genomic_DNA"/>
</dbReference>
<dbReference type="AlphaFoldDB" id="A0ABD5JK33"/>
<proteinExistence type="predicted"/>
<sequence>MSASHRGLTPVLTGVLMAPGRRIRASGPYTGKEKAMTAMTVFPPADEGWFKSSFSGGGGNCVEVRFQEGLAHVRNTHDRSGPMVTFNRAEWEAFLLGAWNGEFNMPA</sequence>
<reference evidence="2 3" key="1">
    <citation type="submission" date="2023-11" db="EMBL/GenBank/DDBJ databases">
        <title>30 novel species of actinomycetes from the DSMZ collection.</title>
        <authorList>
            <person name="Nouioui I."/>
        </authorList>
    </citation>
    <scope>NUCLEOTIDE SEQUENCE [LARGE SCALE GENOMIC DNA]</scope>
    <source>
        <strain evidence="2 3">DSM 41602</strain>
    </source>
</reference>
<evidence type="ECO:0000313" key="3">
    <source>
        <dbReference type="Proteomes" id="UP001354649"/>
    </source>
</evidence>
<protein>
    <submittedName>
        <fullName evidence="2">DUF397 domain-containing protein</fullName>
    </submittedName>
</protein>
<dbReference type="InterPro" id="IPR007278">
    <property type="entry name" value="DUF397"/>
</dbReference>
<dbReference type="Pfam" id="PF04149">
    <property type="entry name" value="DUF397"/>
    <property type="match status" value="1"/>
</dbReference>
<dbReference type="RefSeq" id="WP_250846224.1">
    <property type="nucleotide sequence ID" value="NZ_JBEYSQ010000010.1"/>
</dbReference>
<accession>A0ABD5JK33</accession>
<dbReference type="Proteomes" id="UP001354649">
    <property type="component" value="Unassembled WGS sequence"/>
</dbReference>
<evidence type="ECO:0000259" key="1">
    <source>
        <dbReference type="Pfam" id="PF04149"/>
    </source>
</evidence>